<dbReference type="InterPro" id="IPR004567">
    <property type="entry name" value="Type_II_PanK"/>
</dbReference>
<dbReference type="PATRIC" id="fig|1330534.3.peg.690"/>
<keyword evidence="1" id="KW-0547">Nucleotide-binding</keyword>
<dbReference type="STRING" id="1330534.L323_03460"/>
<reference evidence="4 5" key="1">
    <citation type="journal article" date="2013" name="Genome Announc.">
        <title>Draft Genome Sequence of the Cellulolytic Bacterium Clostridium papyrosolvens C7 (ATCC 700395).</title>
        <authorList>
            <person name="Zepeda V."/>
            <person name="Dassa B."/>
            <person name="Borovok I."/>
            <person name="Lamed R."/>
            <person name="Bayer E.A."/>
            <person name="Cate J.H."/>
        </authorList>
    </citation>
    <scope>NUCLEOTIDE SEQUENCE [LARGE SCALE GENOMIC DNA]</scope>
    <source>
        <strain evidence="4 5">C7</strain>
    </source>
</reference>
<dbReference type="Proteomes" id="UP000016860">
    <property type="component" value="Unassembled WGS sequence"/>
</dbReference>
<evidence type="ECO:0000313" key="5">
    <source>
        <dbReference type="Proteomes" id="UP000016860"/>
    </source>
</evidence>
<dbReference type="EMBL" id="ATAY01000019">
    <property type="protein sequence ID" value="EPR13511.1"/>
    <property type="molecule type" value="Genomic_DNA"/>
</dbReference>
<evidence type="ECO:0000256" key="3">
    <source>
        <dbReference type="ARBA" id="ARBA00022993"/>
    </source>
</evidence>
<dbReference type="GO" id="GO:0005524">
    <property type="term" value="F:ATP binding"/>
    <property type="evidence" value="ECO:0007669"/>
    <property type="project" value="UniProtKB-KW"/>
</dbReference>
<sequence length="286" mass="30232">MRSGFVGKVIGIDLGGSTTKIMGFDGKTMISPFLVRANDPIASVYGAFGKFLSVNSFKIEDIERIMVTGVGSSFVDSRLFGIPTAKVDEFMAIGLGGLFLSNLKKAIIVSMGTGTALVKAENNTAVHLGGTGIGGGTLLGLSNRMLNVRHFDELIETAAGGDLSNVDLTIGDISKEALETLPSETTASNFGKISDLVTKADLALGIINLVFQTIGMVSVFNTRIDNIKDVVLTGNLTNVPQAQNIFNQLSVLYNVNFQIPEHAEYATAVGAAICFNTEGISMREVL</sequence>
<dbReference type="GO" id="GO:0005829">
    <property type="term" value="C:cytosol"/>
    <property type="evidence" value="ECO:0007669"/>
    <property type="project" value="TreeGrafter"/>
</dbReference>
<comment type="caution">
    <text evidence="4">The sequence shown here is derived from an EMBL/GenBank/DDBJ whole genome shotgun (WGS) entry which is preliminary data.</text>
</comment>
<dbReference type="CDD" id="cd24085">
    <property type="entry name" value="ASKHA_NBD_PanK-II_bac"/>
    <property type="match status" value="1"/>
</dbReference>
<evidence type="ECO:0000256" key="1">
    <source>
        <dbReference type="ARBA" id="ARBA00022741"/>
    </source>
</evidence>
<evidence type="ECO:0000313" key="4">
    <source>
        <dbReference type="EMBL" id="EPR13511.1"/>
    </source>
</evidence>
<dbReference type="Gene3D" id="3.30.420.40">
    <property type="match status" value="1"/>
</dbReference>
<protein>
    <submittedName>
        <fullName evidence="4">Pantothenate kinase</fullName>
    </submittedName>
</protein>
<dbReference type="GO" id="GO:0015937">
    <property type="term" value="P:coenzyme A biosynthetic process"/>
    <property type="evidence" value="ECO:0007669"/>
    <property type="project" value="UniProtKB-KW"/>
</dbReference>
<dbReference type="PANTHER" id="PTHR12280:SF20">
    <property type="entry name" value="4'-PHOSPHOPANTETHEINE PHOSPHATASE"/>
    <property type="match status" value="1"/>
</dbReference>
<dbReference type="PANTHER" id="PTHR12280">
    <property type="entry name" value="PANTOTHENATE KINASE"/>
    <property type="match status" value="1"/>
</dbReference>
<gene>
    <name evidence="4" type="ORF">L323_03460</name>
</gene>
<proteinExistence type="predicted"/>
<dbReference type="InterPro" id="IPR043129">
    <property type="entry name" value="ATPase_NBD"/>
</dbReference>
<keyword evidence="4" id="KW-0808">Transferase</keyword>
<dbReference type="GO" id="GO:0004594">
    <property type="term" value="F:pantothenate kinase activity"/>
    <property type="evidence" value="ECO:0007669"/>
    <property type="project" value="TreeGrafter"/>
</dbReference>
<organism evidence="4 5">
    <name type="scientific">Ruminiclostridium papyrosolvens C7</name>
    <dbReference type="NCBI Taxonomy" id="1330534"/>
    <lineage>
        <taxon>Bacteria</taxon>
        <taxon>Bacillati</taxon>
        <taxon>Bacillota</taxon>
        <taxon>Clostridia</taxon>
        <taxon>Eubacteriales</taxon>
        <taxon>Oscillospiraceae</taxon>
        <taxon>Ruminiclostridium</taxon>
    </lineage>
</organism>
<keyword evidence="4" id="KW-0418">Kinase</keyword>
<accession>U4R642</accession>
<dbReference type="NCBIfam" id="NF009842">
    <property type="entry name" value="PRK13317.1"/>
    <property type="match status" value="1"/>
</dbReference>
<name>U4R642_9FIRM</name>
<dbReference type="SUPFAM" id="SSF53067">
    <property type="entry name" value="Actin-like ATPase domain"/>
    <property type="match status" value="1"/>
</dbReference>
<dbReference type="AlphaFoldDB" id="U4R642"/>
<dbReference type="Pfam" id="PF03630">
    <property type="entry name" value="Fumble"/>
    <property type="match status" value="1"/>
</dbReference>
<keyword evidence="3" id="KW-0173">Coenzyme A biosynthesis</keyword>
<keyword evidence="2" id="KW-0067">ATP-binding</keyword>
<evidence type="ECO:0000256" key="2">
    <source>
        <dbReference type="ARBA" id="ARBA00022840"/>
    </source>
</evidence>